<dbReference type="OrthoDB" id="6695826at2"/>
<comment type="caution">
    <text evidence="1">The sequence shown here is derived from an EMBL/GenBank/DDBJ whole genome shotgun (WGS) entry which is preliminary data.</text>
</comment>
<organism evidence="1 2">
    <name type="scientific">Acinetobacter pseudolwoffii</name>
    <dbReference type="NCBI Taxonomy" id="2053287"/>
    <lineage>
        <taxon>Bacteria</taxon>
        <taxon>Pseudomonadati</taxon>
        <taxon>Pseudomonadota</taxon>
        <taxon>Gammaproteobacteria</taxon>
        <taxon>Moraxellales</taxon>
        <taxon>Moraxellaceae</taxon>
        <taxon>Acinetobacter</taxon>
    </lineage>
</organism>
<dbReference type="RefSeq" id="WP_005171751.1">
    <property type="nucleotide sequence ID" value="NZ_KB850035.1"/>
</dbReference>
<keyword evidence="2" id="KW-1185">Reference proteome</keyword>
<reference evidence="1 2" key="1">
    <citation type="submission" date="2013-02" db="EMBL/GenBank/DDBJ databases">
        <title>The Genome Sequence of Acinetobacter sp. NIPH 713.</title>
        <authorList>
            <consortium name="The Broad Institute Genome Sequencing Platform"/>
            <consortium name="The Broad Institute Genome Sequencing Center for Infectious Disease"/>
            <person name="Cerqueira G."/>
            <person name="Feldgarden M."/>
            <person name="Courvalin P."/>
            <person name="Perichon B."/>
            <person name="Grillot-Courvalin C."/>
            <person name="Clermont D."/>
            <person name="Rocha E."/>
            <person name="Yoon E.-J."/>
            <person name="Nemec A."/>
            <person name="Walker B."/>
            <person name="Young S.K."/>
            <person name="Zeng Q."/>
            <person name="Gargeya S."/>
            <person name="Fitzgerald M."/>
            <person name="Haas B."/>
            <person name="Abouelleil A."/>
            <person name="Alvarado L."/>
            <person name="Arachchi H.M."/>
            <person name="Berlin A.M."/>
            <person name="Chapman S.B."/>
            <person name="Dewar J."/>
            <person name="Goldberg J."/>
            <person name="Griggs A."/>
            <person name="Gujja S."/>
            <person name="Hansen M."/>
            <person name="Howarth C."/>
            <person name="Imamovic A."/>
            <person name="Larimer J."/>
            <person name="McCowan C."/>
            <person name="Murphy C."/>
            <person name="Neiman D."/>
            <person name="Pearson M."/>
            <person name="Priest M."/>
            <person name="Roberts A."/>
            <person name="Saif S."/>
            <person name="Shea T."/>
            <person name="Sisk P."/>
            <person name="Sykes S."/>
            <person name="Wortman J."/>
            <person name="Nusbaum C."/>
            <person name="Birren B."/>
        </authorList>
    </citation>
    <scope>NUCLEOTIDE SEQUENCE [LARGE SCALE GENOMIC DNA]</scope>
    <source>
        <strain evidence="1 2">NIPH 713</strain>
    </source>
</reference>
<evidence type="ECO:0000313" key="1">
    <source>
        <dbReference type="EMBL" id="ENW86647.1"/>
    </source>
</evidence>
<dbReference type="HOGENOM" id="CLU_173029_0_0_6"/>
<dbReference type="Proteomes" id="UP000023774">
    <property type="component" value="Unassembled WGS sequence"/>
</dbReference>
<protein>
    <submittedName>
        <fullName evidence="1">Uncharacterized protein</fullName>
    </submittedName>
</protein>
<accession>N9KRI4</accession>
<gene>
    <name evidence="1" type="ORF">F906_01706</name>
</gene>
<dbReference type="EMBL" id="APRJ01000011">
    <property type="protein sequence ID" value="ENW86647.1"/>
    <property type="molecule type" value="Genomic_DNA"/>
</dbReference>
<sequence>MKNIFWLRLLKSKMIGYINPVRCKITELALVGYYYKGAYSPLRAFFVRNISMRSHVMAELEGDTFECAGFLCSQSTNPFQLCHPHLVVNGKAPIYKGAHSS</sequence>
<name>N9KRI4_9GAMM</name>
<proteinExistence type="predicted"/>
<dbReference type="AlphaFoldDB" id="N9KRI4"/>
<evidence type="ECO:0000313" key="2">
    <source>
        <dbReference type="Proteomes" id="UP000023774"/>
    </source>
</evidence>